<dbReference type="OrthoDB" id="5241887at2"/>
<dbReference type="AlphaFoldDB" id="A0A516GEG1"/>
<proteinExistence type="predicted"/>
<keyword evidence="2" id="KW-1133">Transmembrane helix</keyword>
<protein>
    <submittedName>
        <fullName evidence="3">DUF3352 domain-containing protein</fullName>
    </submittedName>
</protein>
<dbReference type="EMBL" id="CP041616">
    <property type="protein sequence ID" value="QDO89895.1"/>
    <property type="molecule type" value="Genomic_DNA"/>
</dbReference>
<dbReference type="RefSeq" id="WP_143784615.1">
    <property type="nucleotide sequence ID" value="NZ_CP041616.1"/>
</dbReference>
<dbReference type="KEGG" id="orz:FNH13_17470"/>
<name>A0A516GEG1_9MICO</name>
<evidence type="ECO:0000313" key="3">
    <source>
        <dbReference type="EMBL" id="QDO89895.1"/>
    </source>
</evidence>
<sequence length="532" mass="55817">MTAPPAGAFDPSQSASYTYEPPQQGSKSRPALLVALAVVAALVIGGGAFAVTRALGGGGDQPASALPADTAAYLRLDIDPKVGQKIAAVRFFDALDDDALETLRSEDIRKEFFDWMAEEEEAFASIDYAEDIEPWLGDRMGLGIVPNGSDEPFFGIALQVKDEDAANEGLTKLQEATNSTSDDGLDWYFHGDYAVLTTTDAVGSLQDLVEEGTLADKDTFTQDMAALGDEGVVSGWVDVEPLAALVDSPLAQETLDDASALDATGALGSMAGTSQLASEAATGRYAAAVRFSENNIEVHGVTRGLEATGIEGGDSAQLILDLPEDTVGAFGLEHGDQLVANAYAAFQEQFPQEVTEAEQSAAEAGFTLPDDIQTLVGSSLVLSAGPGLLELEDLDDMQLWEVAYRSETDTDAAQDLLTRAFGAAGTPEADDFLIQRTDDGALTLGVSQSYVDAVAEGGTLGDTDLFKSAVPNAGDADSVFYVNINSLEHLYLNEVEDAEAKNALEQLAAVGFSAAADNEGNGEFTLRFVADE</sequence>
<evidence type="ECO:0000256" key="2">
    <source>
        <dbReference type="SAM" id="Phobius"/>
    </source>
</evidence>
<keyword evidence="2" id="KW-0812">Transmembrane</keyword>
<dbReference type="InterPro" id="IPR021787">
    <property type="entry name" value="DUF3352"/>
</dbReference>
<dbReference type="Pfam" id="PF11832">
    <property type="entry name" value="DUF3352"/>
    <property type="match status" value="1"/>
</dbReference>
<accession>A0A516GEG1</accession>
<evidence type="ECO:0000313" key="4">
    <source>
        <dbReference type="Proteomes" id="UP000315395"/>
    </source>
</evidence>
<dbReference type="Proteomes" id="UP000315395">
    <property type="component" value="Chromosome"/>
</dbReference>
<organism evidence="3 4">
    <name type="scientific">Ornithinimicrobium ciconiae</name>
    <dbReference type="NCBI Taxonomy" id="2594265"/>
    <lineage>
        <taxon>Bacteria</taxon>
        <taxon>Bacillati</taxon>
        <taxon>Actinomycetota</taxon>
        <taxon>Actinomycetes</taxon>
        <taxon>Micrococcales</taxon>
        <taxon>Ornithinimicrobiaceae</taxon>
        <taxon>Ornithinimicrobium</taxon>
    </lineage>
</organism>
<feature type="compositionally biased region" description="Polar residues" evidence="1">
    <location>
        <begin position="11"/>
        <end position="23"/>
    </location>
</feature>
<feature type="transmembrane region" description="Helical" evidence="2">
    <location>
        <begin position="31"/>
        <end position="51"/>
    </location>
</feature>
<keyword evidence="4" id="KW-1185">Reference proteome</keyword>
<evidence type="ECO:0000256" key="1">
    <source>
        <dbReference type="SAM" id="MobiDB-lite"/>
    </source>
</evidence>
<gene>
    <name evidence="3" type="ORF">FNH13_17470</name>
</gene>
<keyword evidence="2" id="KW-0472">Membrane</keyword>
<feature type="region of interest" description="Disordered" evidence="1">
    <location>
        <begin position="1"/>
        <end position="23"/>
    </location>
</feature>
<reference evidence="3 4" key="1">
    <citation type="submission" date="2019-07" db="EMBL/GenBank/DDBJ databases">
        <title>complete genome sequencing of Ornithinimicrobium sp. H23M54.</title>
        <authorList>
            <person name="Bae J.-W."/>
            <person name="Lee S.-Y."/>
        </authorList>
    </citation>
    <scope>NUCLEOTIDE SEQUENCE [LARGE SCALE GENOMIC DNA]</scope>
    <source>
        <strain evidence="3 4">H23M54</strain>
    </source>
</reference>